<proteinExistence type="predicted"/>
<evidence type="ECO:0000313" key="3">
    <source>
        <dbReference type="Proteomes" id="UP000270678"/>
    </source>
</evidence>
<evidence type="ECO:0000259" key="1">
    <source>
        <dbReference type="Pfam" id="PF13472"/>
    </source>
</evidence>
<reference evidence="3" key="1">
    <citation type="submission" date="2018-12" db="EMBL/GenBank/DDBJ databases">
        <title>Complete genome sequence of Paenibacillus sp. MBLB1234.</title>
        <authorList>
            <person name="Nam Y.-D."/>
            <person name="Kang J."/>
            <person name="Chung W.-H."/>
            <person name="Park Y.S."/>
        </authorList>
    </citation>
    <scope>NUCLEOTIDE SEQUENCE [LARGE SCALE GENOMIC DNA]</scope>
    <source>
        <strain evidence="3">MBLB1234</strain>
    </source>
</reference>
<dbReference type="KEGG" id="plut:EI981_05415"/>
<dbReference type="InterPro" id="IPR036514">
    <property type="entry name" value="SGNH_hydro_sf"/>
</dbReference>
<name>A0A3S9UUG8_9BACL</name>
<dbReference type="AlphaFoldDB" id="A0A3S9UUG8"/>
<dbReference type="PANTHER" id="PTHR30383">
    <property type="entry name" value="THIOESTERASE 1/PROTEASE 1/LYSOPHOSPHOLIPASE L1"/>
    <property type="match status" value="1"/>
</dbReference>
<organism evidence="2 3">
    <name type="scientific">Paenibacillus lutimineralis</name>
    <dbReference type="NCBI Taxonomy" id="2707005"/>
    <lineage>
        <taxon>Bacteria</taxon>
        <taxon>Bacillati</taxon>
        <taxon>Bacillota</taxon>
        <taxon>Bacilli</taxon>
        <taxon>Bacillales</taxon>
        <taxon>Paenibacillaceae</taxon>
        <taxon>Paenibacillus</taxon>
    </lineage>
</organism>
<dbReference type="InterPro" id="IPR051532">
    <property type="entry name" value="Ester_Hydrolysis_Enzymes"/>
</dbReference>
<sequence>MLLNNNEIVLFQGDSVTDCGRDYSDPASLGNGYANLIASRLGYLYPEKKLTFYNRGISGNRVVNLQNRWEEDCLALKPTWVSILIGINDTWRRFDNNEETSVENYEAGYREILERTKERLGAKLILMEPFVLPTPEDRLTWRSDLDPKIQVVRKLAKEFDALLVPLDGLFAGAVSQADAAYWAPDGVHPSAAGHALMAEAWLHAVKAL</sequence>
<feature type="domain" description="SGNH hydrolase-type esterase" evidence="1">
    <location>
        <begin position="13"/>
        <end position="196"/>
    </location>
</feature>
<dbReference type="GO" id="GO:0004622">
    <property type="term" value="F:phosphatidylcholine lysophospholipase activity"/>
    <property type="evidence" value="ECO:0007669"/>
    <property type="project" value="TreeGrafter"/>
</dbReference>
<keyword evidence="3" id="KW-1185">Reference proteome</keyword>
<accession>A0A3S9UUG8</accession>
<dbReference type="EMBL" id="CP034346">
    <property type="protein sequence ID" value="AZS13943.1"/>
    <property type="molecule type" value="Genomic_DNA"/>
</dbReference>
<dbReference type="CDD" id="cd01834">
    <property type="entry name" value="SGNH_hydrolase_like_2"/>
    <property type="match status" value="1"/>
</dbReference>
<protein>
    <submittedName>
        <fullName evidence="2">GDSL family lipase</fullName>
    </submittedName>
</protein>
<dbReference type="InterPro" id="IPR013830">
    <property type="entry name" value="SGNH_hydro"/>
</dbReference>
<dbReference type="Gene3D" id="3.40.50.1110">
    <property type="entry name" value="SGNH hydrolase"/>
    <property type="match status" value="1"/>
</dbReference>
<evidence type="ECO:0000313" key="2">
    <source>
        <dbReference type="EMBL" id="AZS13943.1"/>
    </source>
</evidence>
<dbReference type="PANTHER" id="PTHR30383:SF5">
    <property type="entry name" value="SGNH HYDROLASE-TYPE ESTERASE DOMAIN-CONTAINING PROTEIN"/>
    <property type="match status" value="1"/>
</dbReference>
<dbReference type="Pfam" id="PF13472">
    <property type="entry name" value="Lipase_GDSL_2"/>
    <property type="match status" value="1"/>
</dbReference>
<dbReference type="OrthoDB" id="9794725at2"/>
<dbReference type="RefSeq" id="WP_126996119.1">
    <property type="nucleotide sequence ID" value="NZ_CP034346.1"/>
</dbReference>
<dbReference type="SUPFAM" id="SSF52266">
    <property type="entry name" value="SGNH hydrolase"/>
    <property type="match status" value="1"/>
</dbReference>
<gene>
    <name evidence="2" type="ORF">EI981_05415</name>
</gene>
<dbReference type="Proteomes" id="UP000270678">
    <property type="component" value="Chromosome"/>
</dbReference>